<dbReference type="Proteomes" id="UP000809273">
    <property type="component" value="Unassembled WGS sequence"/>
</dbReference>
<dbReference type="AlphaFoldDB" id="A0A9D8KCS4"/>
<reference evidence="2" key="2">
    <citation type="submission" date="2021-01" db="EMBL/GenBank/DDBJ databases">
        <authorList>
            <person name="Hahn C.R."/>
            <person name="Youssef N.H."/>
            <person name="Elshahed M."/>
        </authorList>
    </citation>
    <scope>NUCLEOTIDE SEQUENCE</scope>
    <source>
        <strain evidence="2">Zod_Metabat.24</strain>
    </source>
</reference>
<dbReference type="SMART" id="SM00849">
    <property type="entry name" value="Lactamase_B"/>
    <property type="match status" value="1"/>
</dbReference>
<evidence type="ECO:0000259" key="1">
    <source>
        <dbReference type="SMART" id="SM00849"/>
    </source>
</evidence>
<comment type="caution">
    <text evidence="2">The sequence shown here is derived from an EMBL/GenBank/DDBJ whole genome shotgun (WGS) entry which is preliminary data.</text>
</comment>
<dbReference type="EMBL" id="JAFGIX010000008">
    <property type="protein sequence ID" value="MBN1571890.1"/>
    <property type="molecule type" value="Genomic_DNA"/>
</dbReference>
<dbReference type="PANTHER" id="PTHR23131">
    <property type="entry name" value="ENDORIBONUCLEASE LACTB2"/>
    <property type="match status" value="1"/>
</dbReference>
<gene>
    <name evidence="2" type="ORF">JW984_01700</name>
</gene>
<protein>
    <submittedName>
        <fullName evidence="2">MBL fold metallo-hydrolase</fullName>
    </submittedName>
</protein>
<dbReference type="InterPro" id="IPR036866">
    <property type="entry name" value="RibonucZ/Hydroxyglut_hydro"/>
</dbReference>
<dbReference type="InterPro" id="IPR001279">
    <property type="entry name" value="Metallo-B-lactamas"/>
</dbReference>
<dbReference type="Pfam" id="PF00753">
    <property type="entry name" value="Lactamase_B"/>
    <property type="match status" value="1"/>
</dbReference>
<feature type="domain" description="Metallo-beta-lactamase" evidence="1">
    <location>
        <begin position="22"/>
        <end position="210"/>
    </location>
</feature>
<dbReference type="CDD" id="cd06262">
    <property type="entry name" value="metallo-hydrolase-like_MBL-fold"/>
    <property type="match status" value="1"/>
</dbReference>
<name>A0A9D8KCS4_9DELT</name>
<evidence type="ECO:0000313" key="2">
    <source>
        <dbReference type="EMBL" id="MBN1571890.1"/>
    </source>
</evidence>
<dbReference type="InterPro" id="IPR050662">
    <property type="entry name" value="Sec-metab_biosynth-thioest"/>
</dbReference>
<reference evidence="2" key="1">
    <citation type="journal article" date="2021" name="Environ. Microbiol.">
        <title>Genomic characterization of three novel Desulfobacterota classes expand the metabolic and phylogenetic diversity of the phylum.</title>
        <authorList>
            <person name="Murphy C.L."/>
            <person name="Biggerstaff J."/>
            <person name="Eichhorn A."/>
            <person name="Ewing E."/>
            <person name="Shahan R."/>
            <person name="Soriano D."/>
            <person name="Stewart S."/>
            <person name="VanMol K."/>
            <person name="Walker R."/>
            <person name="Walters P."/>
            <person name="Elshahed M.S."/>
            <person name="Youssef N.H."/>
        </authorList>
    </citation>
    <scope>NUCLEOTIDE SEQUENCE</scope>
    <source>
        <strain evidence="2">Zod_Metabat.24</strain>
    </source>
</reference>
<proteinExistence type="predicted"/>
<organism evidence="2 3">
    <name type="scientific">Candidatus Zymogenus saltonus</name>
    <dbReference type="NCBI Taxonomy" id="2844893"/>
    <lineage>
        <taxon>Bacteria</taxon>
        <taxon>Deltaproteobacteria</taxon>
        <taxon>Candidatus Zymogenia</taxon>
        <taxon>Candidatus Zymogeniales</taxon>
        <taxon>Candidatus Zymogenaceae</taxon>
        <taxon>Candidatus Zymogenus</taxon>
    </lineage>
</organism>
<evidence type="ECO:0000313" key="3">
    <source>
        <dbReference type="Proteomes" id="UP000809273"/>
    </source>
</evidence>
<dbReference type="SUPFAM" id="SSF56281">
    <property type="entry name" value="Metallo-hydrolase/oxidoreductase"/>
    <property type="match status" value="1"/>
</dbReference>
<accession>A0A9D8KCS4</accession>
<dbReference type="Gene3D" id="3.60.15.10">
    <property type="entry name" value="Ribonuclease Z/Hydroxyacylglutathione hydrolase-like"/>
    <property type="match status" value="1"/>
</dbReference>
<sequence>MLEKITENIHLVKGKNKGFFPFSNSILITPGVGDATLIDTGSGIEILRELKKKFKIVGVINSHTHPDHSAGNWLFDGDGVSITVPKEGFETAGNIVKLSERLAEPGELAKYWREWVSAAMNFKDRRPDGWFNAESTIEIGNIVLKPIYTPGHTIDHYCLYEPKNKILFAFDYDLTRFGPWYGHRESDIVEFKDSIKRIMELDIEVFVSGHKGIIRDNIKGRLEEFLKKFDLNEKNILALLAEGPKTVEELVELAPIYGSFPYAEPLLRYWEGNMIGMHLDQLIEGGRVTKRNDGLYSAS</sequence>